<dbReference type="InterPro" id="IPR050739">
    <property type="entry name" value="MFP"/>
</dbReference>
<feature type="coiled-coil region" evidence="1">
    <location>
        <begin position="106"/>
        <end position="365"/>
    </location>
</feature>
<dbReference type="NCBIfam" id="TIGR03794">
    <property type="entry name" value="NHLM_micro_HlyD"/>
    <property type="match status" value="1"/>
</dbReference>
<comment type="caution">
    <text evidence="4">The sequence shown here is derived from an EMBL/GenBank/DDBJ whole genome shotgun (WGS) entry which is preliminary data.</text>
</comment>
<keyword evidence="2" id="KW-0472">Membrane</keyword>
<keyword evidence="2" id="KW-0812">Transmembrane</keyword>
<dbReference type="InterPro" id="IPR022275">
    <property type="entry name" value="NHPM_bacteriocin_SS_HylD"/>
</dbReference>
<protein>
    <submittedName>
        <fullName evidence="3">NHLP bacteriocin system secretion protein</fullName>
    </submittedName>
    <submittedName>
        <fullName evidence="4">Secretion protein HlyD</fullName>
    </submittedName>
</protein>
<keyword evidence="1" id="KW-0175">Coiled coil</keyword>
<dbReference type="SUPFAM" id="SSF111369">
    <property type="entry name" value="HlyD-like secretion proteins"/>
    <property type="match status" value="1"/>
</dbReference>
<feature type="transmembrane region" description="Helical" evidence="2">
    <location>
        <begin position="34"/>
        <end position="54"/>
    </location>
</feature>
<organism evidence="4">
    <name type="scientific">Tolypothrix bouteillei VB521301</name>
    <dbReference type="NCBI Taxonomy" id="1479485"/>
    <lineage>
        <taxon>Bacteria</taxon>
        <taxon>Bacillati</taxon>
        <taxon>Cyanobacteriota</taxon>
        <taxon>Cyanophyceae</taxon>
        <taxon>Nostocales</taxon>
        <taxon>Tolypothrichaceae</taxon>
        <taxon>Tolypothrix</taxon>
    </lineage>
</organism>
<dbReference type="Proteomes" id="UP000029738">
    <property type="component" value="Unassembled WGS sequence"/>
</dbReference>
<evidence type="ECO:0000313" key="5">
    <source>
        <dbReference type="Proteomes" id="UP000029738"/>
    </source>
</evidence>
<dbReference type="EMBL" id="JHEG04000001">
    <property type="protein sequence ID" value="KAF3887867.1"/>
    <property type="molecule type" value="Genomic_DNA"/>
</dbReference>
<dbReference type="EMBL" id="JHEG02000019">
    <property type="protein sequence ID" value="KIE13166.1"/>
    <property type="molecule type" value="Genomic_DNA"/>
</dbReference>
<reference evidence="3" key="2">
    <citation type="submission" date="2019-11" db="EMBL/GenBank/DDBJ databases">
        <title>Improved Assembly of Tolypothrix boutellei genome.</title>
        <authorList>
            <person name="Sarangi A.N."/>
            <person name="Mukherjee M."/>
            <person name="Ghosh S."/>
            <person name="Singh D."/>
            <person name="Das A."/>
            <person name="Kant S."/>
            <person name="Prusty A."/>
            <person name="Tripathy S."/>
        </authorList>
    </citation>
    <scope>NUCLEOTIDE SEQUENCE</scope>
    <source>
        <strain evidence="3">VB521301</strain>
    </source>
</reference>
<evidence type="ECO:0000313" key="4">
    <source>
        <dbReference type="EMBL" id="KIE13166.1"/>
    </source>
</evidence>
<dbReference type="OrthoDB" id="8439633at2"/>
<gene>
    <name evidence="4" type="ORF">DA73_0207170</name>
    <name evidence="3" type="ORF">DA73_0400022010</name>
</gene>
<dbReference type="STRING" id="1479485.DA73_0207170"/>
<keyword evidence="5" id="KW-1185">Reference proteome</keyword>
<keyword evidence="2" id="KW-1133">Transmembrane helix</keyword>
<evidence type="ECO:0000313" key="3">
    <source>
        <dbReference type="EMBL" id="KAF3887867.1"/>
    </source>
</evidence>
<dbReference type="PANTHER" id="PTHR30386">
    <property type="entry name" value="MEMBRANE FUSION SUBUNIT OF EMRAB-TOLC MULTIDRUG EFFLUX PUMP"/>
    <property type="match status" value="1"/>
</dbReference>
<reference evidence="4" key="1">
    <citation type="journal article" date="2015" name="Genome Announc.">
        <title>Draft Genome Sequence of Tolypothrix boutellei Strain VB521301.</title>
        <authorList>
            <person name="Chandrababunaidu M.M."/>
            <person name="Singh D."/>
            <person name="Sen D."/>
            <person name="Bhan S."/>
            <person name="Das S."/>
            <person name="Gupta A."/>
            <person name="Adhikary S.P."/>
            <person name="Tripathy S."/>
        </authorList>
    </citation>
    <scope>NUCLEOTIDE SEQUENCE</scope>
    <source>
        <strain evidence="4">VB521301</strain>
    </source>
</reference>
<dbReference type="RefSeq" id="WP_038093128.1">
    <property type="nucleotide sequence ID" value="NZ_JHEG04000001.1"/>
</dbReference>
<sequence length="535" mass="60224">MPNNAKKLFREEALLRLNSPEQLDKLMLLTSRQAWLPLVSMGFLVFVAGTWSIVGRIPLTVTGSGVLIRPRHVVQIQSLGGGQLLALNIKPGDVVRQNQILAIVDQSNIKQQLQQENAKFIQLQEQNRDTERLQKQQIALSQRTLEQQQKDLEESLRRESVAPTLHSETLKALEQKRQSLEQSLLRQQVVPTLYNQTLTAIAEKRKSLLERKQKISSLLQTLQQRVEARRSLFQEKVISQDVVLQAQQDLLNQQTQLDDIQTQLKDLDVQKTSSEREYLQNLSRIDDIKNNIQEIQVQKTNANRDYLQNLNKLDDIKTKIKDIEAQKTKLIQQDLEKSVNKLNQIQEVRRKISSLKLQLNQSSQIVSKFDGRVLSVGTLPGQVVSSGTRIATIEVEDPNTKLSSLVYFADKDGKQIKPGMTVQVTPSVVKRDRFGGIIGVVTNVSPFPVTTQDIIAQVGNEDLARSLANSNAARVQVQIQLEKDPSTISGYKWSSSKGPELQISSGTTAEVRVKIGEVAPISYVIPLFRSLTGIY</sequence>
<name>A0A0C1NK07_9CYAN</name>
<evidence type="ECO:0000256" key="2">
    <source>
        <dbReference type="SAM" id="Phobius"/>
    </source>
</evidence>
<dbReference type="Gene3D" id="2.40.50.100">
    <property type="match status" value="1"/>
</dbReference>
<accession>A0A0C1NK07</accession>
<dbReference type="AlphaFoldDB" id="A0A0C1NK07"/>
<proteinExistence type="predicted"/>
<evidence type="ECO:0000256" key="1">
    <source>
        <dbReference type="SAM" id="Coils"/>
    </source>
</evidence>